<comment type="cofactor">
    <cofactor evidence="2">
        <name>Mg(2+)</name>
        <dbReference type="ChEBI" id="CHEBI:18420"/>
    </cofactor>
</comment>
<dbReference type="InterPro" id="IPR000489">
    <property type="entry name" value="Pterin-binding_dom"/>
</dbReference>
<organism evidence="10 11">
    <name type="scientific">Hallella bergensis DSM 17361</name>
    <dbReference type="NCBI Taxonomy" id="585502"/>
    <lineage>
        <taxon>Bacteria</taxon>
        <taxon>Pseudomonadati</taxon>
        <taxon>Bacteroidota</taxon>
        <taxon>Bacteroidia</taxon>
        <taxon>Bacteroidales</taxon>
        <taxon>Prevotellaceae</taxon>
        <taxon>Hallella</taxon>
    </lineage>
</organism>
<accession>D1Q0G5</accession>
<dbReference type="RefSeq" id="WP_007175095.1">
    <property type="nucleotide sequence ID" value="NZ_GG704783.1"/>
</dbReference>
<dbReference type="OrthoDB" id="9811744at2"/>
<evidence type="ECO:0000256" key="1">
    <source>
        <dbReference type="ARBA" id="ARBA00000012"/>
    </source>
</evidence>
<gene>
    <name evidence="10" type="primary">folP</name>
    <name evidence="10" type="ORF">HMPREF0645_2700</name>
</gene>
<proteinExistence type="predicted"/>
<evidence type="ECO:0000256" key="3">
    <source>
        <dbReference type="ARBA" id="ARBA00004763"/>
    </source>
</evidence>
<dbReference type="GO" id="GO:0046654">
    <property type="term" value="P:tetrahydrofolate biosynthetic process"/>
    <property type="evidence" value="ECO:0007669"/>
    <property type="project" value="TreeGrafter"/>
</dbReference>
<evidence type="ECO:0000256" key="6">
    <source>
        <dbReference type="ARBA" id="ARBA00022723"/>
    </source>
</evidence>
<dbReference type="Pfam" id="PF00809">
    <property type="entry name" value="Pterin_bind"/>
    <property type="match status" value="1"/>
</dbReference>
<dbReference type="SUPFAM" id="SSF51717">
    <property type="entry name" value="Dihydropteroate synthetase-like"/>
    <property type="match status" value="1"/>
</dbReference>
<dbReference type="GO" id="GO:0046656">
    <property type="term" value="P:folic acid biosynthetic process"/>
    <property type="evidence" value="ECO:0007669"/>
    <property type="project" value="UniProtKB-KW"/>
</dbReference>
<keyword evidence="8" id="KW-0289">Folate biosynthesis</keyword>
<comment type="caution">
    <text evidence="10">The sequence shown here is derived from an EMBL/GenBank/DDBJ whole genome shotgun (WGS) entry which is preliminary data.</text>
</comment>
<dbReference type="PANTHER" id="PTHR20941:SF1">
    <property type="entry name" value="FOLIC ACID SYNTHESIS PROTEIN FOL1"/>
    <property type="match status" value="1"/>
</dbReference>
<evidence type="ECO:0000256" key="8">
    <source>
        <dbReference type="ARBA" id="ARBA00022909"/>
    </source>
</evidence>
<comment type="catalytic activity">
    <reaction evidence="1">
        <text>(7,8-dihydropterin-6-yl)methyl diphosphate + 4-aminobenzoate = 7,8-dihydropteroate + diphosphate</text>
        <dbReference type="Rhea" id="RHEA:19949"/>
        <dbReference type="ChEBI" id="CHEBI:17836"/>
        <dbReference type="ChEBI" id="CHEBI:17839"/>
        <dbReference type="ChEBI" id="CHEBI:33019"/>
        <dbReference type="ChEBI" id="CHEBI:72950"/>
        <dbReference type="EC" id="2.5.1.15"/>
    </reaction>
</comment>
<evidence type="ECO:0000256" key="4">
    <source>
        <dbReference type="ARBA" id="ARBA00012458"/>
    </source>
</evidence>
<dbReference type="InterPro" id="IPR045031">
    <property type="entry name" value="DHP_synth-like"/>
</dbReference>
<dbReference type="NCBIfam" id="TIGR01496">
    <property type="entry name" value="DHPS"/>
    <property type="match status" value="1"/>
</dbReference>
<dbReference type="InterPro" id="IPR011005">
    <property type="entry name" value="Dihydropteroate_synth-like_sf"/>
</dbReference>
<keyword evidence="11" id="KW-1185">Reference proteome</keyword>
<dbReference type="AlphaFoldDB" id="D1Q0G5"/>
<keyword evidence="6" id="KW-0479">Metal-binding</keyword>
<evidence type="ECO:0000256" key="7">
    <source>
        <dbReference type="ARBA" id="ARBA00022842"/>
    </source>
</evidence>
<name>D1Q0G5_9BACT</name>
<comment type="pathway">
    <text evidence="3">Cofactor biosynthesis; tetrahydrofolate biosynthesis; 7,8-dihydrofolate from 2-amino-4-hydroxy-6-hydroxymethyl-7,8-dihydropteridine diphosphate and 4-aminobenzoate: step 1/2.</text>
</comment>
<dbReference type="PANTHER" id="PTHR20941">
    <property type="entry name" value="FOLATE SYNTHESIS PROTEINS"/>
    <property type="match status" value="1"/>
</dbReference>
<dbReference type="Gene3D" id="3.20.20.20">
    <property type="entry name" value="Dihydropteroate synthase-like"/>
    <property type="match status" value="1"/>
</dbReference>
<protein>
    <recommendedName>
        <fullName evidence="4">dihydropteroate synthase</fullName>
        <ecNumber evidence="4">2.5.1.15</ecNumber>
    </recommendedName>
</protein>
<evidence type="ECO:0000259" key="9">
    <source>
        <dbReference type="PROSITE" id="PS50972"/>
    </source>
</evidence>
<evidence type="ECO:0000256" key="5">
    <source>
        <dbReference type="ARBA" id="ARBA00022679"/>
    </source>
</evidence>
<dbReference type="HOGENOM" id="CLU_008023_0_2_10"/>
<keyword evidence="5 10" id="KW-0808">Transferase</keyword>
<feature type="domain" description="Pterin-binding" evidence="9">
    <location>
        <begin position="17"/>
        <end position="257"/>
    </location>
</feature>
<dbReference type="EC" id="2.5.1.15" evidence="4"/>
<evidence type="ECO:0000256" key="2">
    <source>
        <dbReference type="ARBA" id="ARBA00001946"/>
    </source>
</evidence>
<dbReference type="GO" id="GO:0004156">
    <property type="term" value="F:dihydropteroate synthase activity"/>
    <property type="evidence" value="ECO:0007669"/>
    <property type="project" value="UniProtKB-EC"/>
</dbReference>
<reference evidence="10 11" key="1">
    <citation type="submission" date="2009-10" db="EMBL/GenBank/DDBJ databases">
        <authorList>
            <person name="Qin X."/>
            <person name="Bachman B."/>
            <person name="Battles P."/>
            <person name="Bell A."/>
            <person name="Bess C."/>
            <person name="Bickham C."/>
            <person name="Chaboub L."/>
            <person name="Chen D."/>
            <person name="Coyle M."/>
            <person name="Deiros D.R."/>
            <person name="Dinh H."/>
            <person name="Forbes L."/>
            <person name="Fowler G."/>
            <person name="Francisco L."/>
            <person name="Fu Q."/>
            <person name="Gubbala S."/>
            <person name="Hale W."/>
            <person name="Han Y."/>
            <person name="Hemphill L."/>
            <person name="Highlander S.K."/>
            <person name="Hirani K."/>
            <person name="Hogues M."/>
            <person name="Jackson L."/>
            <person name="Jakkamsetti A."/>
            <person name="Javaid M."/>
            <person name="Jiang H."/>
            <person name="Korchina V."/>
            <person name="Kovar C."/>
            <person name="Lara F."/>
            <person name="Lee S."/>
            <person name="Mata R."/>
            <person name="Mathew T."/>
            <person name="Moen C."/>
            <person name="Morales K."/>
            <person name="Munidasa M."/>
            <person name="Nazareth L."/>
            <person name="Ngo R."/>
            <person name="Nguyen L."/>
            <person name="Okwuonu G."/>
            <person name="Ongeri F."/>
            <person name="Patil S."/>
            <person name="Petrosino J."/>
            <person name="Pham C."/>
            <person name="Pham P."/>
            <person name="Pu L.-L."/>
            <person name="Puazo M."/>
            <person name="Raj R."/>
            <person name="Reid J."/>
            <person name="Rouhana J."/>
            <person name="Saada N."/>
            <person name="Shang Y."/>
            <person name="Simmons D."/>
            <person name="Thornton R."/>
            <person name="Warren J."/>
            <person name="Weissenberger G."/>
            <person name="Zhang J."/>
            <person name="Zhang L."/>
            <person name="Zhou C."/>
            <person name="Zhu D."/>
            <person name="Muzny D."/>
            <person name="Worley K."/>
            <person name="Gibbs R."/>
        </authorList>
    </citation>
    <scope>NUCLEOTIDE SEQUENCE [LARGE SCALE GENOMIC DNA]</scope>
    <source>
        <strain evidence="10 11">DSM 17361</strain>
    </source>
</reference>
<evidence type="ECO:0000313" key="10">
    <source>
        <dbReference type="EMBL" id="EFA42812.1"/>
    </source>
</evidence>
<dbReference type="eggNOG" id="COG0294">
    <property type="taxonomic scope" value="Bacteria"/>
</dbReference>
<dbReference type="Proteomes" id="UP000003160">
    <property type="component" value="Unassembled WGS sequence"/>
</dbReference>
<dbReference type="GO" id="GO:0005829">
    <property type="term" value="C:cytosol"/>
    <property type="evidence" value="ECO:0007669"/>
    <property type="project" value="TreeGrafter"/>
</dbReference>
<keyword evidence="7" id="KW-0460">Magnesium</keyword>
<dbReference type="InterPro" id="IPR006390">
    <property type="entry name" value="DHP_synth_dom"/>
</dbReference>
<sequence>MDYTINVRGRLMSLGEPQVMGIMNVTPNSFYATSRVQTETAIRARVKQIRAEGGTIIDVGACSTNPYLEKLTSEEEEMRQLDMALTVLKEEDAEIAVSIDTFRAKVAQMCIEKYHVDIINDISTGEDPEMFPLVAETGTPYILMTQKATLHDILMEFSEKVQQLRDLGQKDIILDPGYGFGKTMAENFKLFDEMDRFEVMELPLLVGISRKRMIYQTFGTTPEESLNGTTVLNTIALTKGASILRVHDVKEAVEAVRLYKALRS</sequence>
<dbReference type="EMBL" id="ACKS01000109">
    <property type="protein sequence ID" value="EFA42812.1"/>
    <property type="molecule type" value="Genomic_DNA"/>
</dbReference>
<evidence type="ECO:0000313" key="11">
    <source>
        <dbReference type="Proteomes" id="UP000003160"/>
    </source>
</evidence>
<dbReference type="GO" id="GO:0046872">
    <property type="term" value="F:metal ion binding"/>
    <property type="evidence" value="ECO:0007669"/>
    <property type="project" value="UniProtKB-KW"/>
</dbReference>
<dbReference type="PROSITE" id="PS50972">
    <property type="entry name" value="PTERIN_BINDING"/>
    <property type="match status" value="1"/>
</dbReference>